<comment type="caution">
    <text evidence="1">The sequence shown here is derived from an EMBL/GenBank/DDBJ whole genome shotgun (WGS) entry which is preliminary data.</text>
</comment>
<protein>
    <submittedName>
        <fullName evidence="1">Uncharacterized protein</fullName>
    </submittedName>
</protein>
<gene>
    <name evidence="1" type="ORF">FRUB_03053</name>
</gene>
<evidence type="ECO:0000313" key="2">
    <source>
        <dbReference type="Proteomes" id="UP000214646"/>
    </source>
</evidence>
<sequence length="45" mass="5288">MIDKHVQPQANRQIAPVIFDGPTEKDYHTMPSVMIRRKSFMFNVL</sequence>
<organism evidence="1 2">
    <name type="scientific">Fimbriiglobus ruber</name>
    <dbReference type="NCBI Taxonomy" id="1908690"/>
    <lineage>
        <taxon>Bacteria</taxon>
        <taxon>Pseudomonadati</taxon>
        <taxon>Planctomycetota</taxon>
        <taxon>Planctomycetia</taxon>
        <taxon>Gemmatales</taxon>
        <taxon>Gemmataceae</taxon>
        <taxon>Fimbriiglobus</taxon>
    </lineage>
</organism>
<dbReference type="EMBL" id="NIDE01000004">
    <property type="protein sequence ID" value="OWK43454.1"/>
    <property type="molecule type" value="Genomic_DNA"/>
</dbReference>
<dbReference type="AlphaFoldDB" id="A0A225DUY1"/>
<evidence type="ECO:0000313" key="1">
    <source>
        <dbReference type="EMBL" id="OWK43454.1"/>
    </source>
</evidence>
<proteinExistence type="predicted"/>
<keyword evidence="2" id="KW-1185">Reference proteome</keyword>
<name>A0A225DUY1_9BACT</name>
<reference evidence="2" key="1">
    <citation type="submission" date="2017-06" db="EMBL/GenBank/DDBJ databases">
        <title>Genome analysis of Fimbriiglobus ruber SP5, the first member of the order Planctomycetales with confirmed chitinolytic capability.</title>
        <authorList>
            <person name="Ravin N.V."/>
            <person name="Rakitin A.L."/>
            <person name="Ivanova A.A."/>
            <person name="Beletsky A.V."/>
            <person name="Kulichevskaya I.S."/>
            <person name="Mardanov A.V."/>
            <person name="Dedysh S.N."/>
        </authorList>
    </citation>
    <scope>NUCLEOTIDE SEQUENCE [LARGE SCALE GENOMIC DNA]</scope>
    <source>
        <strain evidence="2">SP5</strain>
    </source>
</reference>
<accession>A0A225DUY1</accession>
<dbReference type="Proteomes" id="UP000214646">
    <property type="component" value="Unassembled WGS sequence"/>
</dbReference>